<feature type="compositionally biased region" description="Low complexity" evidence="3">
    <location>
        <begin position="234"/>
        <end position="246"/>
    </location>
</feature>
<dbReference type="PROSITE" id="PS51186">
    <property type="entry name" value="GNAT"/>
    <property type="match status" value="1"/>
</dbReference>
<dbReference type="Pfam" id="PF00583">
    <property type="entry name" value="Acetyltransf_1"/>
    <property type="match status" value="1"/>
</dbReference>
<evidence type="ECO:0000313" key="5">
    <source>
        <dbReference type="EMBL" id="GAA4564225.1"/>
    </source>
</evidence>
<dbReference type="InterPro" id="IPR000182">
    <property type="entry name" value="GNAT_dom"/>
</dbReference>
<evidence type="ECO:0000256" key="1">
    <source>
        <dbReference type="ARBA" id="ARBA00022679"/>
    </source>
</evidence>
<name>A0ABP8S977_9ACTN</name>
<keyword evidence="2" id="KW-0012">Acyltransferase</keyword>
<dbReference type="CDD" id="cd04301">
    <property type="entry name" value="NAT_SF"/>
    <property type="match status" value="1"/>
</dbReference>
<feature type="compositionally biased region" description="Low complexity" evidence="3">
    <location>
        <begin position="254"/>
        <end position="264"/>
    </location>
</feature>
<evidence type="ECO:0000313" key="6">
    <source>
        <dbReference type="Proteomes" id="UP001500307"/>
    </source>
</evidence>
<feature type="compositionally biased region" description="Basic residues" evidence="3">
    <location>
        <begin position="205"/>
        <end position="214"/>
    </location>
</feature>
<comment type="caution">
    <text evidence="5">The sequence shown here is derived from an EMBL/GenBank/DDBJ whole genome shotgun (WGS) entry which is preliminary data.</text>
</comment>
<protein>
    <recommendedName>
        <fullName evidence="4">N-acetyltransferase domain-containing protein</fullName>
    </recommendedName>
</protein>
<feature type="compositionally biased region" description="Low complexity" evidence="3">
    <location>
        <begin position="190"/>
        <end position="204"/>
    </location>
</feature>
<keyword evidence="6" id="KW-1185">Reference proteome</keyword>
<dbReference type="Gene3D" id="3.40.630.30">
    <property type="match status" value="1"/>
</dbReference>
<dbReference type="PANTHER" id="PTHR43877">
    <property type="entry name" value="AMINOALKYLPHOSPHONATE N-ACETYLTRANSFERASE-RELATED-RELATED"/>
    <property type="match status" value="1"/>
</dbReference>
<feature type="domain" description="N-acetyltransferase" evidence="4">
    <location>
        <begin position="10"/>
        <end position="180"/>
    </location>
</feature>
<evidence type="ECO:0000256" key="3">
    <source>
        <dbReference type="SAM" id="MobiDB-lite"/>
    </source>
</evidence>
<proteinExistence type="predicted"/>
<dbReference type="Proteomes" id="UP001500307">
    <property type="component" value="Unassembled WGS sequence"/>
</dbReference>
<accession>A0ABP8S977</accession>
<dbReference type="PANTHER" id="PTHR43877:SF2">
    <property type="entry name" value="AMINOALKYLPHOSPHONATE N-ACETYLTRANSFERASE-RELATED"/>
    <property type="match status" value="1"/>
</dbReference>
<feature type="region of interest" description="Disordered" evidence="3">
    <location>
        <begin position="1"/>
        <end position="20"/>
    </location>
</feature>
<dbReference type="InterPro" id="IPR050832">
    <property type="entry name" value="Bact_Acetyltransf"/>
</dbReference>
<reference evidence="6" key="1">
    <citation type="journal article" date="2019" name="Int. J. Syst. Evol. Microbiol.">
        <title>The Global Catalogue of Microorganisms (GCM) 10K type strain sequencing project: providing services to taxonomists for standard genome sequencing and annotation.</title>
        <authorList>
            <consortium name="The Broad Institute Genomics Platform"/>
            <consortium name="The Broad Institute Genome Sequencing Center for Infectious Disease"/>
            <person name="Wu L."/>
            <person name="Ma J."/>
        </authorList>
    </citation>
    <scope>NUCLEOTIDE SEQUENCE [LARGE SCALE GENOMIC DNA]</scope>
    <source>
        <strain evidence="6">JCM 3175</strain>
    </source>
</reference>
<dbReference type="SUPFAM" id="SSF55729">
    <property type="entry name" value="Acyl-CoA N-acyltransferases (Nat)"/>
    <property type="match status" value="1"/>
</dbReference>
<keyword evidence="1" id="KW-0808">Transferase</keyword>
<organism evidence="5 6">
    <name type="scientific">Micromonospora coerulea</name>
    <dbReference type="NCBI Taxonomy" id="47856"/>
    <lineage>
        <taxon>Bacteria</taxon>
        <taxon>Bacillati</taxon>
        <taxon>Actinomycetota</taxon>
        <taxon>Actinomycetes</taxon>
        <taxon>Micromonosporales</taxon>
        <taxon>Micromonosporaceae</taxon>
        <taxon>Micromonospora</taxon>
    </lineage>
</organism>
<gene>
    <name evidence="5" type="ORF">GCM10023176_09830</name>
</gene>
<dbReference type="InterPro" id="IPR016181">
    <property type="entry name" value="Acyl_CoA_acyltransferase"/>
</dbReference>
<evidence type="ECO:0000259" key="4">
    <source>
        <dbReference type="PROSITE" id="PS51186"/>
    </source>
</evidence>
<evidence type="ECO:0000256" key="2">
    <source>
        <dbReference type="ARBA" id="ARBA00023315"/>
    </source>
</evidence>
<dbReference type="EMBL" id="BAABGU010000003">
    <property type="protein sequence ID" value="GAA4564225.1"/>
    <property type="molecule type" value="Genomic_DNA"/>
</dbReference>
<sequence>MAGMTDQETRTIRPGGPDDAPAVLRLLDSATAWLVARGRTGQWGTEPASTDPRRVAQAEAWAAGGGLHLALLGDVPVGALVVGAATDYVPAATEPELYVNLLVTDRAYAGLGIGARLLEHAAGLARARGVRLLRVDCYGGDDRALVRFYEGCGFTATDPFTVARPGREPWPGQVLAHRLDRAPIRRPAADARTVPSVSLTPVRRPVSRSPRRRSTSATSPRAGPSASPGDRWTRSASSRAATVTSRSSRRARRSGSPAGAPSRGCRPPRNRGTRRWSSVRPWPARPDAGSSSVILPLGPAVHSSAS</sequence>
<feature type="region of interest" description="Disordered" evidence="3">
    <location>
        <begin position="186"/>
        <end position="306"/>
    </location>
</feature>